<dbReference type="OrthoDB" id="3941369at2759"/>
<protein>
    <submittedName>
        <fullName evidence="1">Uncharacterized protein</fullName>
    </submittedName>
</protein>
<proteinExistence type="predicted"/>
<accession>A0A6A5UQX7</accession>
<name>A0A6A5UQX7_9PLEO</name>
<dbReference type="Proteomes" id="UP000800036">
    <property type="component" value="Unassembled WGS sequence"/>
</dbReference>
<dbReference type="AlphaFoldDB" id="A0A6A5UQX7"/>
<feature type="non-terminal residue" evidence="1">
    <location>
        <position position="1"/>
    </location>
</feature>
<evidence type="ECO:0000313" key="2">
    <source>
        <dbReference type="Proteomes" id="UP000800036"/>
    </source>
</evidence>
<reference evidence="1" key="1">
    <citation type="journal article" date="2020" name="Stud. Mycol.">
        <title>101 Dothideomycetes genomes: a test case for predicting lifestyles and emergence of pathogens.</title>
        <authorList>
            <person name="Haridas S."/>
            <person name="Albert R."/>
            <person name="Binder M."/>
            <person name="Bloem J."/>
            <person name="Labutti K."/>
            <person name="Salamov A."/>
            <person name="Andreopoulos B."/>
            <person name="Baker S."/>
            <person name="Barry K."/>
            <person name="Bills G."/>
            <person name="Bluhm B."/>
            <person name="Cannon C."/>
            <person name="Castanera R."/>
            <person name="Culley D."/>
            <person name="Daum C."/>
            <person name="Ezra D."/>
            <person name="Gonzalez J."/>
            <person name="Henrissat B."/>
            <person name="Kuo A."/>
            <person name="Liang C."/>
            <person name="Lipzen A."/>
            <person name="Lutzoni F."/>
            <person name="Magnuson J."/>
            <person name="Mondo S."/>
            <person name="Nolan M."/>
            <person name="Ohm R."/>
            <person name="Pangilinan J."/>
            <person name="Park H.-J."/>
            <person name="Ramirez L."/>
            <person name="Alfaro M."/>
            <person name="Sun H."/>
            <person name="Tritt A."/>
            <person name="Yoshinaga Y."/>
            <person name="Zwiers L.-H."/>
            <person name="Turgeon B."/>
            <person name="Goodwin S."/>
            <person name="Spatafora J."/>
            <person name="Crous P."/>
            <person name="Grigoriev I."/>
        </authorList>
    </citation>
    <scope>NUCLEOTIDE SEQUENCE</scope>
    <source>
        <strain evidence="1">CBS 107.79</strain>
    </source>
</reference>
<organism evidence="1 2">
    <name type="scientific">Bimuria novae-zelandiae CBS 107.79</name>
    <dbReference type="NCBI Taxonomy" id="1447943"/>
    <lineage>
        <taxon>Eukaryota</taxon>
        <taxon>Fungi</taxon>
        <taxon>Dikarya</taxon>
        <taxon>Ascomycota</taxon>
        <taxon>Pezizomycotina</taxon>
        <taxon>Dothideomycetes</taxon>
        <taxon>Pleosporomycetidae</taxon>
        <taxon>Pleosporales</taxon>
        <taxon>Massarineae</taxon>
        <taxon>Didymosphaeriaceae</taxon>
        <taxon>Bimuria</taxon>
    </lineage>
</organism>
<gene>
    <name evidence="1" type="ORF">BU23DRAFT_485480</name>
</gene>
<sequence>LVNTVNLNTAFLLAFTGFLRIGKFTHKDLDLKDIRRFCTENLTRRCVIGLATGDHFILYLLQSKIDLNNKGVNIVITASYDATYLSQHMVNLL</sequence>
<keyword evidence="2" id="KW-1185">Reference proteome</keyword>
<dbReference type="EMBL" id="ML976740">
    <property type="protein sequence ID" value="KAF1966820.1"/>
    <property type="molecule type" value="Genomic_DNA"/>
</dbReference>
<evidence type="ECO:0000313" key="1">
    <source>
        <dbReference type="EMBL" id="KAF1966820.1"/>
    </source>
</evidence>